<keyword evidence="7" id="KW-1185">Reference proteome</keyword>
<dbReference type="GO" id="GO:0016020">
    <property type="term" value="C:membrane"/>
    <property type="evidence" value="ECO:0007669"/>
    <property type="project" value="UniProtKB-SubCell"/>
</dbReference>
<organism evidence="6 7">
    <name type="scientific">Methylomagnum ishizawai</name>
    <dbReference type="NCBI Taxonomy" id="1760988"/>
    <lineage>
        <taxon>Bacteria</taxon>
        <taxon>Pseudomonadati</taxon>
        <taxon>Pseudomonadota</taxon>
        <taxon>Gammaproteobacteria</taxon>
        <taxon>Methylococcales</taxon>
        <taxon>Methylococcaceae</taxon>
        <taxon>Methylomagnum</taxon>
    </lineage>
</organism>
<dbReference type="GO" id="GO:0005385">
    <property type="term" value="F:zinc ion transmembrane transporter activity"/>
    <property type="evidence" value="ECO:0007669"/>
    <property type="project" value="TreeGrafter"/>
</dbReference>
<protein>
    <submittedName>
        <fullName evidence="6">Zinc and cadmium transporter</fullName>
    </submittedName>
</protein>
<sequence>MEPWLATSLYALAAGLVVSLVALSGAFVLWLPPERLRRWVPNLVALAVGILLGDAFIHLIPDAVARHGDVGGVCLAVLGGLFLFFVLEKWVRWRHDHAPAQGPGSASVQPMARMNLIGDAVHNFIDGILIAGSFWADPWIGTTTTLAIVAHEIPQEIGDVGALIHGGYRPAEAIRYNFYCSLTVLAGIAATLLLGHYAEASLTLLLPMAAGGFIYIAASDFIPALHEPAADTGWGQVPAFALGVGFMQSVVVPEPLIATH</sequence>
<dbReference type="EMBL" id="FXAM01000001">
    <property type="protein sequence ID" value="SMF93531.1"/>
    <property type="molecule type" value="Genomic_DNA"/>
</dbReference>
<keyword evidence="4 5" id="KW-0472">Membrane</keyword>
<keyword evidence="3 5" id="KW-1133">Transmembrane helix</keyword>
<accession>A0A1Y6CSX8</accession>
<dbReference type="PANTHER" id="PTHR16950:SF16">
    <property type="entry name" value="ZINC TRANSPORTER ZIP13"/>
    <property type="match status" value="1"/>
</dbReference>
<gene>
    <name evidence="6" type="ORF">SAMN02949497_0818</name>
</gene>
<feature type="transmembrane region" description="Helical" evidence="5">
    <location>
        <begin position="12"/>
        <end position="31"/>
    </location>
</feature>
<dbReference type="InterPro" id="IPR003689">
    <property type="entry name" value="ZIP"/>
</dbReference>
<dbReference type="OrthoDB" id="9806593at2"/>
<keyword evidence="2 5" id="KW-0812">Transmembrane</keyword>
<evidence type="ECO:0000256" key="5">
    <source>
        <dbReference type="SAM" id="Phobius"/>
    </source>
</evidence>
<dbReference type="AlphaFoldDB" id="A0A1Y6CSX8"/>
<dbReference type="Proteomes" id="UP000192923">
    <property type="component" value="Unassembled WGS sequence"/>
</dbReference>
<evidence type="ECO:0000256" key="2">
    <source>
        <dbReference type="ARBA" id="ARBA00022692"/>
    </source>
</evidence>
<evidence type="ECO:0000313" key="6">
    <source>
        <dbReference type="EMBL" id="SMF93531.1"/>
    </source>
</evidence>
<evidence type="ECO:0000256" key="4">
    <source>
        <dbReference type="ARBA" id="ARBA00023136"/>
    </source>
</evidence>
<evidence type="ECO:0000256" key="1">
    <source>
        <dbReference type="ARBA" id="ARBA00004141"/>
    </source>
</evidence>
<dbReference type="STRING" id="1760988.SAMN02949497_0818"/>
<reference evidence="6 7" key="1">
    <citation type="submission" date="2016-12" db="EMBL/GenBank/DDBJ databases">
        <authorList>
            <person name="Song W.-J."/>
            <person name="Kurnit D.M."/>
        </authorList>
    </citation>
    <scope>NUCLEOTIDE SEQUENCE [LARGE SCALE GENOMIC DNA]</scope>
    <source>
        <strain evidence="6 7">175</strain>
    </source>
</reference>
<dbReference type="GO" id="GO:0006882">
    <property type="term" value="P:intracellular zinc ion homeostasis"/>
    <property type="evidence" value="ECO:0007669"/>
    <property type="project" value="TreeGrafter"/>
</dbReference>
<name>A0A1Y6CSX8_9GAMM</name>
<feature type="transmembrane region" description="Helical" evidence="5">
    <location>
        <begin position="176"/>
        <end position="194"/>
    </location>
</feature>
<feature type="transmembrane region" description="Helical" evidence="5">
    <location>
        <begin position="43"/>
        <end position="64"/>
    </location>
</feature>
<feature type="transmembrane region" description="Helical" evidence="5">
    <location>
        <begin position="70"/>
        <end position="87"/>
    </location>
</feature>
<dbReference type="PANTHER" id="PTHR16950">
    <property type="entry name" value="ZINC TRANSPORTER SLC39A7 HISTIDINE-RICH MEMBRANE PROTEIN KE4"/>
    <property type="match status" value="1"/>
</dbReference>
<evidence type="ECO:0000313" key="7">
    <source>
        <dbReference type="Proteomes" id="UP000192923"/>
    </source>
</evidence>
<comment type="subcellular location">
    <subcellularLocation>
        <location evidence="1">Membrane</location>
        <topology evidence="1">Multi-pass membrane protein</topology>
    </subcellularLocation>
</comment>
<dbReference type="Pfam" id="PF02535">
    <property type="entry name" value="Zip"/>
    <property type="match status" value="2"/>
</dbReference>
<dbReference type="RefSeq" id="WP_085210194.1">
    <property type="nucleotide sequence ID" value="NZ_FXAM01000001.1"/>
</dbReference>
<evidence type="ECO:0000256" key="3">
    <source>
        <dbReference type="ARBA" id="ARBA00022989"/>
    </source>
</evidence>
<proteinExistence type="predicted"/>